<sequence length="329" mass="37807">MDMGKVMASDNECRSQVRPRCMTKTELKCTLLHPSRRHAYSDVLHRVADQVTRNDNWFGQNDDNNAFEFRSPTVFLDIAGPVFSIFNRNLVGEGLFMIIALDSVSRIKLPSPELFPVLNFGMQKLPVLPPHDHRQYKPLDNCPVTLEQQVLLTALRRASTHKAKHNALCALNWHFSVQQSAHHQEISNLQHQYSENYSITDGTLYDLVYVYSSYPHVDTKGEFHPAKHHLVISYDIRLQSPRFWALPELMLIHSLLKKPLSTGLLLEPNDSLNTENRNKAMFLLQETSGNNLEEIIKYLHPEKPTTEDSSEDSPDEDKTDEEIVITHKK</sequence>
<gene>
    <name evidence="2" type="ORF">Fmac_019366</name>
</gene>
<reference evidence="2 3" key="1">
    <citation type="submission" date="2024-08" db="EMBL/GenBank/DDBJ databases">
        <title>Insights into the chromosomal genome structure of Flemingia macrophylla.</title>
        <authorList>
            <person name="Ding Y."/>
            <person name="Zhao Y."/>
            <person name="Bi W."/>
            <person name="Wu M."/>
            <person name="Zhao G."/>
            <person name="Gong Y."/>
            <person name="Li W."/>
            <person name="Zhang P."/>
        </authorList>
    </citation>
    <scope>NUCLEOTIDE SEQUENCE [LARGE SCALE GENOMIC DNA]</scope>
    <source>
        <strain evidence="2">DYQJB</strain>
        <tissue evidence="2">Leaf</tissue>
    </source>
</reference>
<organism evidence="2 3">
    <name type="scientific">Flemingia macrophylla</name>
    <dbReference type="NCBI Taxonomy" id="520843"/>
    <lineage>
        <taxon>Eukaryota</taxon>
        <taxon>Viridiplantae</taxon>
        <taxon>Streptophyta</taxon>
        <taxon>Embryophyta</taxon>
        <taxon>Tracheophyta</taxon>
        <taxon>Spermatophyta</taxon>
        <taxon>Magnoliopsida</taxon>
        <taxon>eudicotyledons</taxon>
        <taxon>Gunneridae</taxon>
        <taxon>Pentapetalae</taxon>
        <taxon>rosids</taxon>
        <taxon>fabids</taxon>
        <taxon>Fabales</taxon>
        <taxon>Fabaceae</taxon>
        <taxon>Papilionoideae</taxon>
        <taxon>50 kb inversion clade</taxon>
        <taxon>NPAAA clade</taxon>
        <taxon>indigoferoid/millettioid clade</taxon>
        <taxon>Phaseoleae</taxon>
        <taxon>Flemingia</taxon>
    </lineage>
</organism>
<evidence type="ECO:0000313" key="2">
    <source>
        <dbReference type="EMBL" id="KAL2331785.1"/>
    </source>
</evidence>
<name>A0ABD1M7K5_9FABA</name>
<evidence type="ECO:0000313" key="3">
    <source>
        <dbReference type="Proteomes" id="UP001603857"/>
    </source>
</evidence>
<protein>
    <submittedName>
        <fullName evidence="2">Uncharacterized protein</fullName>
    </submittedName>
</protein>
<dbReference type="Proteomes" id="UP001603857">
    <property type="component" value="Unassembled WGS sequence"/>
</dbReference>
<dbReference type="AlphaFoldDB" id="A0ABD1M7K5"/>
<accession>A0ABD1M7K5</accession>
<keyword evidence="3" id="KW-1185">Reference proteome</keyword>
<comment type="caution">
    <text evidence="2">The sequence shown here is derived from an EMBL/GenBank/DDBJ whole genome shotgun (WGS) entry which is preliminary data.</text>
</comment>
<dbReference type="EMBL" id="JBGMDY010000006">
    <property type="protein sequence ID" value="KAL2331785.1"/>
    <property type="molecule type" value="Genomic_DNA"/>
</dbReference>
<proteinExistence type="predicted"/>
<feature type="region of interest" description="Disordered" evidence="1">
    <location>
        <begin position="299"/>
        <end position="329"/>
    </location>
</feature>
<feature type="compositionally biased region" description="Acidic residues" evidence="1">
    <location>
        <begin position="308"/>
        <end position="323"/>
    </location>
</feature>
<evidence type="ECO:0000256" key="1">
    <source>
        <dbReference type="SAM" id="MobiDB-lite"/>
    </source>
</evidence>